<dbReference type="Proteomes" id="UP000324574">
    <property type="component" value="Unassembled WGS sequence"/>
</dbReference>
<accession>A0A5C8F6D2</accession>
<organism evidence="1 2">
    <name type="scientific">Brachyspira aalborgi</name>
    <dbReference type="NCBI Taxonomy" id="29522"/>
    <lineage>
        <taxon>Bacteria</taxon>
        <taxon>Pseudomonadati</taxon>
        <taxon>Spirochaetota</taxon>
        <taxon>Spirochaetia</taxon>
        <taxon>Brachyspirales</taxon>
        <taxon>Brachyspiraceae</taxon>
        <taxon>Brachyspira</taxon>
    </lineage>
</organism>
<comment type="caution">
    <text evidence="1">The sequence shown here is derived from an EMBL/GenBank/DDBJ whole genome shotgun (WGS) entry which is preliminary data.</text>
</comment>
<evidence type="ECO:0000313" key="2">
    <source>
        <dbReference type="Proteomes" id="UP000324574"/>
    </source>
</evidence>
<name>A0A5C8F6D2_9SPIR</name>
<proteinExistence type="predicted"/>
<sequence length="65" mass="7486">MGFWDLVVKGAKVVGEKTQNFAEDFQNYKVEYEAYDDEKLKKLYCSTSGARKLAIMSILKERGLM</sequence>
<evidence type="ECO:0000313" key="1">
    <source>
        <dbReference type="EMBL" id="TXJ45857.1"/>
    </source>
</evidence>
<protein>
    <submittedName>
        <fullName evidence="1">Uncharacterized protein</fullName>
    </submittedName>
</protein>
<dbReference type="EMBL" id="SAYG01000006">
    <property type="protein sequence ID" value="TXJ45857.1"/>
    <property type="molecule type" value="Genomic_DNA"/>
</dbReference>
<reference evidence="1 2" key="1">
    <citation type="journal article" date="1992" name="Lakartidningen">
        <title>[Penicillin V and not amoxicillin is the first choice preparation in acute otitis].</title>
        <authorList>
            <person name="Kamme C."/>
            <person name="Lundgren K."/>
            <person name="Prellner K."/>
        </authorList>
    </citation>
    <scope>NUCLEOTIDE SEQUENCE [LARGE SCALE GENOMIC DNA]</scope>
    <source>
        <strain evidence="1 2">PC3714II</strain>
    </source>
</reference>
<dbReference type="AlphaFoldDB" id="A0A5C8F6D2"/>
<dbReference type="RefSeq" id="WP_147526448.1">
    <property type="nucleotide sequence ID" value="NZ_SAYG01000006.1"/>
</dbReference>
<gene>
    <name evidence="1" type="ORF">EPJ70_05625</name>
</gene>